<keyword evidence="2 5" id="KW-0238">DNA-binding</keyword>
<dbReference type="SMART" id="SM00448">
    <property type="entry name" value="REC"/>
    <property type="match status" value="1"/>
</dbReference>
<evidence type="ECO:0000259" key="3">
    <source>
        <dbReference type="PROSITE" id="PS50043"/>
    </source>
</evidence>
<dbReference type="EMBL" id="UOEA01000059">
    <property type="protein sequence ID" value="VAV83997.1"/>
    <property type="molecule type" value="Genomic_DNA"/>
</dbReference>
<dbReference type="PROSITE" id="PS50043">
    <property type="entry name" value="HTH_LUXR_2"/>
    <property type="match status" value="1"/>
</dbReference>
<dbReference type="InterPro" id="IPR058245">
    <property type="entry name" value="NreC/VraR/RcsB-like_REC"/>
</dbReference>
<keyword evidence="1" id="KW-0597">Phosphoprotein</keyword>
<dbReference type="PROSITE" id="PS50110">
    <property type="entry name" value="RESPONSE_REGULATORY"/>
    <property type="match status" value="1"/>
</dbReference>
<dbReference type="InterPro" id="IPR039420">
    <property type="entry name" value="WalR-like"/>
</dbReference>
<dbReference type="PANTHER" id="PTHR43214">
    <property type="entry name" value="TWO-COMPONENT RESPONSE REGULATOR"/>
    <property type="match status" value="1"/>
</dbReference>
<dbReference type="InterPro" id="IPR001789">
    <property type="entry name" value="Sig_transdc_resp-reg_receiver"/>
</dbReference>
<evidence type="ECO:0000256" key="2">
    <source>
        <dbReference type="ARBA" id="ARBA00023125"/>
    </source>
</evidence>
<feature type="domain" description="HTH luxR-type" evidence="3">
    <location>
        <begin position="148"/>
        <end position="213"/>
    </location>
</feature>
<dbReference type="GO" id="GO:0006355">
    <property type="term" value="P:regulation of DNA-templated transcription"/>
    <property type="evidence" value="ECO:0007669"/>
    <property type="project" value="InterPro"/>
</dbReference>
<dbReference type="SUPFAM" id="SSF46894">
    <property type="entry name" value="C-terminal effector domain of the bipartite response regulators"/>
    <property type="match status" value="1"/>
</dbReference>
<reference evidence="5" key="1">
    <citation type="submission" date="2018-06" db="EMBL/GenBank/DDBJ databases">
        <authorList>
            <person name="Zhirakovskaya E."/>
        </authorList>
    </citation>
    <scope>NUCLEOTIDE SEQUENCE</scope>
</reference>
<dbReference type="Gene3D" id="3.40.50.2300">
    <property type="match status" value="1"/>
</dbReference>
<dbReference type="Pfam" id="PF00196">
    <property type="entry name" value="GerE"/>
    <property type="match status" value="1"/>
</dbReference>
<sequence length="218" mass="24229">MGEVKIFLVDDHPLLRKGLRVLLKNRGYTVVGEADNGLEALERLRNTEADLVLMDIAMPLIDGIETTRRLKLESPETRVLIFSALTDSQHAVEAFRAGAVGYVLKGSDPDEVLIAIERVMKGHQFTSPEIAENMLGDFVEMVRREPGGKDRRDPLSGREKEVLTLIAEGDTNKEIALKLFISVSTVKTHRVNMMKKLKIKDTAGLVKTAIRKGLARAE</sequence>
<name>A0A3B0QWQ3_9ZZZZ</name>
<dbReference type="InterPro" id="IPR016032">
    <property type="entry name" value="Sig_transdc_resp-reg_C-effctor"/>
</dbReference>
<dbReference type="CDD" id="cd06170">
    <property type="entry name" value="LuxR_C_like"/>
    <property type="match status" value="1"/>
</dbReference>
<dbReference type="PROSITE" id="PS00622">
    <property type="entry name" value="HTH_LUXR_1"/>
    <property type="match status" value="1"/>
</dbReference>
<dbReference type="CDD" id="cd17535">
    <property type="entry name" value="REC_NarL-like"/>
    <property type="match status" value="1"/>
</dbReference>
<dbReference type="Pfam" id="PF00072">
    <property type="entry name" value="Response_reg"/>
    <property type="match status" value="1"/>
</dbReference>
<evidence type="ECO:0000313" key="5">
    <source>
        <dbReference type="EMBL" id="VAV83997.1"/>
    </source>
</evidence>
<evidence type="ECO:0000259" key="4">
    <source>
        <dbReference type="PROSITE" id="PS50110"/>
    </source>
</evidence>
<dbReference type="SMART" id="SM00421">
    <property type="entry name" value="HTH_LUXR"/>
    <property type="match status" value="1"/>
</dbReference>
<dbReference type="AlphaFoldDB" id="A0A3B0QWQ3"/>
<dbReference type="GO" id="GO:0003677">
    <property type="term" value="F:DNA binding"/>
    <property type="evidence" value="ECO:0007669"/>
    <property type="project" value="UniProtKB-KW"/>
</dbReference>
<dbReference type="InterPro" id="IPR000792">
    <property type="entry name" value="Tscrpt_reg_LuxR_C"/>
</dbReference>
<feature type="domain" description="Response regulatory" evidence="4">
    <location>
        <begin position="5"/>
        <end position="120"/>
    </location>
</feature>
<dbReference type="SUPFAM" id="SSF52172">
    <property type="entry name" value="CheY-like"/>
    <property type="match status" value="1"/>
</dbReference>
<dbReference type="InterPro" id="IPR011006">
    <property type="entry name" value="CheY-like_superfamily"/>
</dbReference>
<proteinExistence type="predicted"/>
<accession>A0A3B0QWQ3</accession>
<dbReference type="PRINTS" id="PR00038">
    <property type="entry name" value="HTHLUXR"/>
</dbReference>
<dbReference type="GO" id="GO:0000160">
    <property type="term" value="P:phosphorelay signal transduction system"/>
    <property type="evidence" value="ECO:0007669"/>
    <property type="project" value="InterPro"/>
</dbReference>
<protein>
    <submittedName>
        <fullName evidence="5">DNA-binding response regulator, LuxR family</fullName>
    </submittedName>
</protein>
<gene>
    <name evidence="5" type="ORF">MNBD_DELTA01-455</name>
</gene>
<evidence type="ECO:0000256" key="1">
    <source>
        <dbReference type="ARBA" id="ARBA00022553"/>
    </source>
</evidence>
<organism evidence="5">
    <name type="scientific">hydrothermal vent metagenome</name>
    <dbReference type="NCBI Taxonomy" id="652676"/>
    <lineage>
        <taxon>unclassified sequences</taxon>
        <taxon>metagenomes</taxon>
        <taxon>ecological metagenomes</taxon>
    </lineage>
</organism>